<organism evidence="2 3">
    <name type="scientific">Alcaligenes faecalis</name>
    <dbReference type="NCBI Taxonomy" id="511"/>
    <lineage>
        <taxon>Bacteria</taxon>
        <taxon>Pseudomonadati</taxon>
        <taxon>Pseudomonadota</taxon>
        <taxon>Betaproteobacteria</taxon>
        <taxon>Burkholderiales</taxon>
        <taxon>Alcaligenaceae</taxon>
        <taxon>Alcaligenes</taxon>
    </lineage>
</organism>
<keyword evidence="3" id="KW-1185">Reference proteome</keyword>
<keyword evidence="1" id="KW-0472">Membrane</keyword>
<evidence type="ECO:0000313" key="3">
    <source>
        <dbReference type="Proteomes" id="UP001211866"/>
    </source>
</evidence>
<evidence type="ECO:0000256" key="1">
    <source>
        <dbReference type="SAM" id="Phobius"/>
    </source>
</evidence>
<dbReference type="RefSeq" id="WP_270119429.1">
    <property type="nucleotide sequence ID" value="NZ_CP096916.1"/>
</dbReference>
<gene>
    <name evidence="2" type="ORF">M2J83_07610</name>
</gene>
<accession>A0ABY7N6E7</accession>
<feature type="transmembrane region" description="Helical" evidence="1">
    <location>
        <begin position="46"/>
        <end position="66"/>
    </location>
</feature>
<name>A0ABY7N6E7_ALCFA</name>
<evidence type="ECO:0000313" key="2">
    <source>
        <dbReference type="EMBL" id="WBM39667.1"/>
    </source>
</evidence>
<feature type="transmembrane region" description="Helical" evidence="1">
    <location>
        <begin position="12"/>
        <end position="34"/>
    </location>
</feature>
<dbReference type="Proteomes" id="UP001211866">
    <property type="component" value="Chromosome"/>
</dbReference>
<protein>
    <submittedName>
        <fullName evidence="2">Uncharacterized protein</fullName>
    </submittedName>
</protein>
<reference evidence="2 3" key="1">
    <citation type="submission" date="2022-05" db="EMBL/GenBank/DDBJ databases">
        <title>Complete sequence of strain NY11312.</title>
        <authorList>
            <person name="Zhou D."/>
        </authorList>
    </citation>
    <scope>NUCLEOTIDE SEQUENCE [LARGE SCALE GENOMIC DNA]</scope>
    <source>
        <strain evidence="2 3">NY11312</strain>
    </source>
</reference>
<keyword evidence="1" id="KW-0812">Transmembrane</keyword>
<sequence length="204" mass="22985">MKERKYSCEWQMIAALFSGAILGGVIGLTLSQIWIIRDQFLSLEDIFSFATAIGTLGAVIVAIYFATRDDRRRMSEHNLIAKLTAIGMETRLHEISFKVGYLISCIRKDPSSLNDMEKREEYRSLVESMLGMVRMDEVVSLSRVNGVLGSNLMKVKDRLHLVLTSLGLKPGSDSNEMSKFYLEDLVAIADLIESEENKIREIGE</sequence>
<keyword evidence="1" id="KW-1133">Transmembrane helix</keyword>
<proteinExistence type="predicted"/>
<dbReference type="EMBL" id="CP096916">
    <property type="protein sequence ID" value="WBM39667.1"/>
    <property type="molecule type" value="Genomic_DNA"/>
</dbReference>